<dbReference type="PANTHER" id="PTHR12526">
    <property type="entry name" value="GLYCOSYLTRANSFERASE"/>
    <property type="match status" value="1"/>
</dbReference>
<dbReference type="CDD" id="cd03801">
    <property type="entry name" value="GT4_PimA-like"/>
    <property type="match status" value="1"/>
</dbReference>
<gene>
    <name evidence="1" type="ORF">A2T98_14990</name>
</gene>
<sequence>MTLKLVKHEQTKVSLVVSDLSGGGAIRAFLLGQVLEKLNYQVEVIGFLFGKELYAIPPSNMSVISIPGKNYPEFFNSSKKLLKQLDGDIIYAIKPKPTSFGISLIKKIRSGRPLILDMDDWELSWYGGDDWKYSPTPKQLYRDIFKKNGALRFPDHPLYVKWIENLVSRANAITIDTQFLQQRFGGVYVPNGKDTAIFDPNNYNSEASREYYGLSGLRILMFPGAPRPHKGVEDVLIALEQLNQPDLRLVIVGGSPYDNYDEQLMEKWGRWIIKLPKCPIEVMPHVLAAAHIIVVPQRDTLTARAQFPLKLSDGMAMAKPVLSTIVGDIPEILGETGYLVQPSCPEQIAEQIQLIFENLELANERGQRARDRCVEKYSIEAMASSLQSVISQL</sequence>
<dbReference type="RefSeq" id="WP_063873461.1">
    <property type="nucleotide sequence ID" value="NZ_CAWMRI010000213.1"/>
</dbReference>
<proteinExistence type="predicted"/>
<dbReference type="SUPFAM" id="SSF53756">
    <property type="entry name" value="UDP-Glycosyltransferase/glycogen phosphorylase"/>
    <property type="match status" value="1"/>
</dbReference>
<keyword evidence="1" id="KW-0808">Transferase</keyword>
<dbReference type="Pfam" id="PF13692">
    <property type="entry name" value="Glyco_trans_1_4"/>
    <property type="match status" value="1"/>
</dbReference>
<dbReference type="EMBL" id="LWAJ01000213">
    <property type="protein sequence ID" value="KZL49011.1"/>
    <property type="molecule type" value="Genomic_DNA"/>
</dbReference>
<comment type="caution">
    <text evidence="1">The sequence shown here is derived from an EMBL/GenBank/DDBJ whole genome shotgun (WGS) entry which is preliminary data.</text>
</comment>
<dbReference type="Gene3D" id="3.40.50.2000">
    <property type="entry name" value="Glycogen Phosphorylase B"/>
    <property type="match status" value="2"/>
</dbReference>
<dbReference type="OrthoDB" id="503380at2"/>
<protein>
    <submittedName>
        <fullName evidence="1">Glycosyl transferase group 1</fullName>
    </submittedName>
</protein>
<evidence type="ECO:0000313" key="2">
    <source>
        <dbReference type="Proteomes" id="UP000076555"/>
    </source>
</evidence>
<dbReference type="Proteomes" id="UP000076555">
    <property type="component" value="Unassembled WGS sequence"/>
</dbReference>
<reference evidence="1 2" key="1">
    <citation type="submission" date="2016-04" db="EMBL/GenBank/DDBJ databases">
        <title>Draft Genome Assembly of the Bloom-forming Cyanobacterium Nodularia spumigena Strain CENA596 in Shrimp Production Ponds.</title>
        <authorList>
            <person name="Popin R.V."/>
            <person name="Rigonato J."/>
            <person name="Abreu V.A."/>
            <person name="Andreote A.P."/>
            <person name="Silveira S.B."/>
            <person name="Odebrecht C."/>
            <person name="Fiore M.F."/>
        </authorList>
    </citation>
    <scope>NUCLEOTIDE SEQUENCE [LARGE SCALE GENOMIC DNA]</scope>
    <source>
        <strain evidence="1 2">CENA596</strain>
    </source>
</reference>
<dbReference type="AlphaFoldDB" id="A0A166IYE5"/>
<dbReference type="GO" id="GO:0016740">
    <property type="term" value="F:transferase activity"/>
    <property type="evidence" value="ECO:0007669"/>
    <property type="project" value="UniProtKB-KW"/>
</dbReference>
<accession>A0A166IYE5</accession>
<organism evidence="1 2">
    <name type="scientific">Nodularia spumigena CENA596</name>
    <dbReference type="NCBI Taxonomy" id="1819295"/>
    <lineage>
        <taxon>Bacteria</taxon>
        <taxon>Bacillati</taxon>
        <taxon>Cyanobacteriota</taxon>
        <taxon>Cyanophyceae</taxon>
        <taxon>Nostocales</taxon>
        <taxon>Nodulariaceae</taxon>
        <taxon>Nodularia</taxon>
    </lineage>
</organism>
<name>A0A166IYE5_NODSP</name>
<evidence type="ECO:0000313" key="1">
    <source>
        <dbReference type="EMBL" id="KZL49011.1"/>
    </source>
</evidence>